<organism evidence="2">
    <name type="scientific">Escherichia coli</name>
    <dbReference type="NCBI Taxonomy" id="562"/>
    <lineage>
        <taxon>Bacteria</taxon>
        <taxon>Pseudomonadati</taxon>
        <taxon>Pseudomonadota</taxon>
        <taxon>Gammaproteobacteria</taxon>
        <taxon>Enterobacterales</taxon>
        <taxon>Enterobacteriaceae</taxon>
        <taxon>Escherichia</taxon>
    </lineage>
</organism>
<protein>
    <submittedName>
        <fullName evidence="2">IS5 transposase and trans-activator</fullName>
    </submittedName>
</protein>
<gene>
    <name evidence="2" type="primary">insH-5_2</name>
    <name evidence="2" type="ORF">EOLPNHPH_00061</name>
</gene>
<dbReference type="Pfam" id="PF01609">
    <property type="entry name" value="DDE_Tnp_1"/>
    <property type="match status" value="1"/>
</dbReference>
<dbReference type="GO" id="GO:0003677">
    <property type="term" value="F:DNA binding"/>
    <property type="evidence" value="ECO:0007669"/>
    <property type="project" value="InterPro"/>
</dbReference>
<accession>A0A8F1IF97</accession>
<reference evidence="2" key="1">
    <citation type="journal article" date="2021" name="Antibiotics">
        <title>Does an Antibiotic Stewardship Applied in a Pig Farm Lead to Low ESBL Prevalence?</title>
        <authorList>
            <person name="Fournier C."/>
            <person name="Nordmann P."/>
            <person name="Pittet O."/>
            <person name="Poirel L."/>
        </authorList>
    </citation>
    <scope>NUCLEOTIDE SEQUENCE</scope>
    <source>
        <plasmid evidence="2">pCTX-M-1.B1</plasmid>
    </source>
</reference>
<dbReference type="AlphaFoldDB" id="A0A8F1IF97"/>
<dbReference type="GO" id="GO:0006313">
    <property type="term" value="P:DNA transposition"/>
    <property type="evidence" value="ECO:0007669"/>
    <property type="project" value="InterPro"/>
</dbReference>
<dbReference type="InterPro" id="IPR002559">
    <property type="entry name" value="Transposase_11"/>
</dbReference>
<keyword evidence="2" id="KW-0614">Plasmid</keyword>
<evidence type="ECO:0000259" key="1">
    <source>
        <dbReference type="Pfam" id="PF01609"/>
    </source>
</evidence>
<dbReference type="PANTHER" id="PTHR35604">
    <property type="entry name" value="TRANSPOSASE INSH FOR INSERTION SEQUENCE ELEMENT IS5A-RELATED"/>
    <property type="match status" value="1"/>
</dbReference>
<evidence type="ECO:0000313" key="2">
    <source>
        <dbReference type="EMBL" id="QWP89445.1"/>
    </source>
</evidence>
<dbReference type="PANTHER" id="PTHR35604:SF2">
    <property type="entry name" value="TRANSPOSASE INSH FOR INSERTION SEQUENCE ELEMENT IS5A-RELATED"/>
    <property type="match status" value="1"/>
</dbReference>
<dbReference type="EMBL" id="MW978789">
    <property type="protein sequence ID" value="QWP89445.1"/>
    <property type="molecule type" value="Genomic_DNA"/>
</dbReference>
<dbReference type="GO" id="GO:0004803">
    <property type="term" value="F:transposase activity"/>
    <property type="evidence" value="ECO:0007669"/>
    <property type="project" value="InterPro"/>
</dbReference>
<geneLocation type="plasmid" evidence="2">
    <name>pCTX-M-1.B1</name>
</geneLocation>
<name>A0A8F1IF97_ECOLX</name>
<proteinExistence type="predicted"/>
<feature type="domain" description="Transposase IS4-like" evidence="1">
    <location>
        <begin position="14"/>
        <end position="134"/>
    </location>
</feature>
<sequence>MALWHEGPHWCRCQSGLTHSLVTTAANEHDLNQLGNLLHGEEQFVSADAGYQGAPQREELAEVDVDWLIAERPGKVRTLKQHPRKNKTAINIEYMKASIRARVEHPFRIIKRQFGFSQIQGLLKSDNQLAMLFTLAFLFRIGPNDTSVERSQ</sequence>